<dbReference type="AlphaFoldDB" id="A0A7S8CE65"/>
<dbReference type="Proteomes" id="UP000593626">
    <property type="component" value="Chromosome"/>
</dbReference>
<protein>
    <submittedName>
        <fullName evidence="1">Cof-type HAD-IIB family hydrolase</fullName>
    </submittedName>
</protein>
<dbReference type="CDD" id="cd07517">
    <property type="entry name" value="HAD_HPP"/>
    <property type="match status" value="1"/>
</dbReference>
<dbReference type="PANTHER" id="PTHR10000:SF25">
    <property type="entry name" value="PHOSPHATASE YKRA-RELATED"/>
    <property type="match status" value="1"/>
</dbReference>
<dbReference type="GO" id="GO:0000287">
    <property type="term" value="F:magnesium ion binding"/>
    <property type="evidence" value="ECO:0007669"/>
    <property type="project" value="TreeGrafter"/>
</dbReference>
<evidence type="ECO:0000313" key="1">
    <source>
        <dbReference type="EMBL" id="QPC48354.1"/>
    </source>
</evidence>
<dbReference type="InterPro" id="IPR000150">
    <property type="entry name" value="Cof"/>
</dbReference>
<dbReference type="KEGG" id="mcui:G8O30_04050"/>
<dbReference type="NCBIfam" id="TIGR01484">
    <property type="entry name" value="HAD-SF-IIB"/>
    <property type="match status" value="1"/>
</dbReference>
<reference evidence="1 2" key="1">
    <citation type="submission" date="2019-07" db="EMBL/GenBank/DDBJ databases">
        <title>Genome sequence of 2 isolates from Red Sea Mangroves.</title>
        <authorList>
            <person name="Sefrji F."/>
            <person name="Michoud G."/>
            <person name="Merlino G."/>
            <person name="Daffonchio D."/>
        </authorList>
    </citation>
    <scope>NUCLEOTIDE SEQUENCE [LARGE SCALE GENOMIC DNA]</scope>
    <source>
        <strain evidence="1 2">R1DC41</strain>
    </source>
</reference>
<dbReference type="SFLD" id="SFLDG01140">
    <property type="entry name" value="C2.B:_Phosphomannomutase_and_P"/>
    <property type="match status" value="1"/>
</dbReference>
<dbReference type="InterPro" id="IPR023214">
    <property type="entry name" value="HAD_sf"/>
</dbReference>
<name>A0A7S8CE65_9BACI</name>
<gene>
    <name evidence="1" type="ORF">G8O30_04050</name>
</gene>
<dbReference type="GO" id="GO:0016791">
    <property type="term" value="F:phosphatase activity"/>
    <property type="evidence" value="ECO:0007669"/>
    <property type="project" value="TreeGrafter"/>
</dbReference>
<dbReference type="Gene3D" id="3.30.1240.10">
    <property type="match status" value="1"/>
</dbReference>
<organism evidence="1 2">
    <name type="scientific">Mangrovibacillus cuniculi</name>
    <dbReference type="NCBI Taxonomy" id="2593652"/>
    <lineage>
        <taxon>Bacteria</taxon>
        <taxon>Bacillati</taxon>
        <taxon>Bacillota</taxon>
        <taxon>Bacilli</taxon>
        <taxon>Bacillales</taxon>
        <taxon>Bacillaceae</taxon>
        <taxon>Mangrovibacillus</taxon>
    </lineage>
</organism>
<dbReference type="Gene3D" id="3.40.50.1000">
    <property type="entry name" value="HAD superfamily/HAD-like"/>
    <property type="match status" value="1"/>
</dbReference>
<keyword evidence="1" id="KW-0378">Hydrolase</keyword>
<proteinExistence type="predicted"/>
<dbReference type="SFLD" id="SFLDS00003">
    <property type="entry name" value="Haloacid_Dehalogenase"/>
    <property type="match status" value="1"/>
</dbReference>
<dbReference type="InterPro" id="IPR036412">
    <property type="entry name" value="HAD-like_sf"/>
</dbReference>
<dbReference type="GO" id="GO:0005829">
    <property type="term" value="C:cytosol"/>
    <property type="evidence" value="ECO:0007669"/>
    <property type="project" value="TreeGrafter"/>
</dbReference>
<dbReference type="SFLD" id="SFLDG01144">
    <property type="entry name" value="C2.B.4:_PGP_Like"/>
    <property type="match status" value="1"/>
</dbReference>
<dbReference type="Pfam" id="PF08282">
    <property type="entry name" value="Hydrolase_3"/>
    <property type="match status" value="1"/>
</dbReference>
<dbReference type="NCBIfam" id="TIGR00099">
    <property type="entry name" value="Cof-subfamily"/>
    <property type="match status" value="1"/>
</dbReference>
<dbReference type="PANTHER" id="PTHR10000">
    <property type="entry name" value="PHOSPHOSERINE PHOSPHATASE"/>
    <property type="match status" value="1"/>
</dbReference>
<sequence length="258" mass="29348">MKKIVFFDIDGTLLDHDKKVPTSTKDSISILQENCIYTAIATGRAPFMYPLLRQELSIESFVSFNGQYVVFEGEEIYTNPLDKEELTRLIDVCNQKNHPLVYMTHESMKANEANHSFIKESMSSLKFDYPEVDPNFYQGRDILQTLLFCTEEDDEFYRSHFPEFHFIRWHPLALDVLPKGGSKAEGIKKFIEKAGFEMENVYAFGDALNDLEMLETVGTGIAMGNASDYVKSFANHVTTPVDQDGIRNGLVTVGLLDK</sequence>
<dbReference type="RefSeq" id="WP_239674486.1">
    <property type="nucleotide sequence ID" value="NZ_CP049742.1"/>
</dbReference>
<keyword evidence="2" id="KW-1185">Reference proteome</keyword>
<accession>A0A7S8CE65</accession>
<dbReference type="InterPro" id="IPR006379">
    <property type="entry name" value="HAD-SF_hydro_IIB"/>
</dbReference>
<dbReference type="PROSITE" id="PS01229">
    <property type="entry name" value="COF_2"/>
    <property type="match status" value="1"/>
</dbReference>
<dbReference type="EMBL" id="CP049742">
    <property type="protein sequence ID" value="QPC48354.1"/>
    <property type="molecule type" value="Genomic_DNA"/>
</dbReference>
<evidence type="ECO:0000313" key="2">
    <source>
        <dbReference type="Proteomes" id="UP000593626"/>
    </source>
</evidence>
<dbReference type="SUPFAM" id="SSF56784">
    <property type="entry name" value="HAD-like"/>
    <property type="match status" value="1"/>
</dbReference>